<sequence length="94" mass="10384">MPHASCNSGYHHVRSSKPHSPPHTSLQLHIHSLHSPSCRMRVDRINGIRFIFSGGALGENLKGEFSNAANESFFATVSQQHGQTEGNSKIDDKY</sequence>
<evidence type="ECO:0000256" key="1">
    <source>
        <dbReference type="SAM" id="MobiDB-lite"/>
    </source>
</evidence>
<organism evidence="2">
    <name type="scientific">Glycine soja</name>
    <name type="common">Wild soybean</name>
    <dbReference type="NCBI Taxonomy" id="3848"/>
    <lineage>
        <taxon>Eukaryota</taxon>
        <taxon>Viridiplantae</taxon>
        <taxon>Streptophyta</taxon>
        <taxon>Embryophyta</taxon>
        <taxon>Tracheophyta</taxon>
        <taxon>Spermatophyta</taxon>
        <taxon>Magnoliopsida</taxon>
        <taxon>eudicotyledons</taxon>
        <taxon>Gunneridae</taxon>
        <taxon>Pentapetalae</taxon>
        <taxon>rosids</taxon>
        <taxon>fabids</taxon>
        <taxon>Fabales</taxon>
        <taxon>Fabaceae</taxon>
        <taxon>Papilionoideae</taxon>
        <taxon>50 kb inversion clade</taxon>
        <taxon>NPAAA clade</taxon>
        <taxon>indigoferoid/millettioid clade</taxon>
        <taxon>Phaseoleae</taxon>
        <taxon>Glycine</taxon>
        <taxon>Glycine subgen. Soja</taxon>
    </lineage>
</organism>
<dbReference type="Proteomes" id="UP000053555">
    <property type="component" value="Unassembled WGS sequence"/>
</dbReference>
<gene>
    <name evidence="2" type="ORF">glysoja_035706</name>
</gene>
<dbReference type="EMBL" id="KN659804">
    <property type="protein sequence ID" value="KHN18275.1"/>
    <property type="molecule type" value="Genomic_DNA"/>
</dbReference>
<dbReference type="AlphaFoldDB" id="A0A0B2QAL5"/>
<name>A0A0B2QAL5_GLYSO</name>
<protein>
    <submittedName>
        <fullName evidence="2">Uncharacterized protein</fullName>
    </submittedName>
</protein>
<feature type="region of interest" description="Disordered" evidence="1">
    <location>
        <begin position="1"/>
        <end position="27"/>
    </location>
</feature>
<proteinExistence type="predicted"/>
<evidence type="ECO:0000313" key="2">
    <source>
        <dbReference type="EMBL" id="KHN18275.1"/>
    </source>
</evidence>
<accession>A0A0B2QAL5</accession>
<reference evidence="2" key="1">
    <citation type="submission" date="2014-07" db="EMBL/GenBank/DDBJ databases">
        <title>Identification of a novel salt tolerance gene in wild soybean by whole-genome sequencing.</title>
        <authorList>
            <person name="Lam H.-M."/>
            <person name="Qi X."/>
            <person name="Li M.-W."/>
            <person name="Liu X."/>
            <person name="Xie M."/>
            <person name="Ni M."/>
            <person name="Xu X."/>
        </authorList>
    </citation>
    <scope>NUCLEOTIDE SEQUENCE [LARGE SCALE GENOMIC DNA]</scope>
    <source>
        <tissue evidence="2">Root</tissue>
    </source>
</reference>